<dbReference type="Proteomes" id="UP000094056">
    <property type="component" value="Unassembled WGS sequence"/>
</dbReference>
<proteinExistence type="predicted"/>
<name>A0A1E3X8B8_9BACT</name>
<evidence type="ECO:0000313" key="2">
    <source>
        <dbReference type="Proteomes" id="UP000094056"/>
    </source>
</evidence>
<gene>
    <name evidence="1" type="ORF">SCARUB_03675</name>
</gene>
<organism evidence="1 2">
    <name type="scientific">Candidatus Scalindua rubra</name>
    <dbReference type="NCBI Taxonomy" id="1872076"/>
    <lineage>
        <taxon>Bacteria</taxon>
        <taxon>Pseudomonadati</taxon>
        <taxon>Planctomycetota</taxon>
        <taxon>Candidatus Brocadiia</taxon>
        <taxon>Candidatus Brocadiales</taxon>
        <taxon>Candidatus Scalinduaceae</taxon>
        <taxon>Candidatus Scalindua</taxon>
    </lineage>
</organism>
<protein>
    <submittedName>
        <fullName evidence="1">Uncharacterized protein</fullName>
    </submittedName>
</protein>
<sequence>MSLLIQNYIENIIKKKITENGIVLWYDPDKNYKDIVDKIDLCDVPSIKYEGSYYDLRFKSEKHFENQDRQSLLIYVDRKRDDVNFPLIELEKSGCVIEPSGSLEENTSLAVIAKSALSGRLSSEAISEICKKIEERTISIEEIEKIAENAKSIDTATLSIIFKGSEPQTIVLSFITNTTLDETIRTKRVEKELNKLIYNFLGIDLKDTKKN</sequence>
<comment type="caution">
    <text evidence="1">The sequence shown here is derived from an EMBL/GenBank/DDBJ whole genome shotgun (WGS) entry which is preliminary data.</text>
</comment>
<dbReference type="AlphaFoldDB" id="A0A1E3X8B8"/>
<dbReference type="EMBL" id="MAYW01000135">
    <property type="protein sequence ID" value="ODS31204.1"/>
    <property type="molecule type" value="Genomic_DNA"/>
</dbReference>
<reference evidence="1 2" key="1">
    <citation type="submission" date="2016-07" db="EMBL/GenBank/DDBJ databases">
        <title>Draft genome of Scalindua rubra, obtained from a brine-seawater interface in the Red Sea, sheds light on salt adaptation in anammox bacteria.</title>
        <authorList>
            <person name="Speth D.R."/>
            <person name="Lagkouvardos I."/>
            <person name="Wang Y."/>
            <person name="Qian P.-Y."/>
            <person name="Dutilh B.E."/>
            <person name="Jetten M.S."/>
        </authorList>
    </citation>
    <scope>NUCLEOTIDE SEQUENCE [LARGE SCALE GENOMIC DNA]</scope>
    <source>
        <strain evidence="1">BSI-1</strain>
    </source>
</reference>
<accession>A0A1E3X8B8</accession>
<evidence type="ECO:0000313" key="1">
    <source>
        <dbReference type="EMBL" id="ODS31204.1"/>
    </source>
</evidence>